<accession>A0A183Q894</accession>
<gene>
    <name evidence="1" type="ORF">SMTD_LOCUS22830</name>
</gene>
<reference evidence="1 2" key="1">
    <citation type="submission" date="2018-11" db="EMBL/GenBank/DDBJ databases">
        <authorList>
            <consortium name="Pathogen Informatics"/>
        </authorList>
    </citation>
    <scope>NUCLEOTIDE SEQUENCE [LARGE SCALE GENOMIC DNA]</scope>
    <source>
        <strain>Denwood</strain>
        <strain evidence="2">Zambia</strain>
    </source>
</reference>
<feature type="non-terminal residue" evidence="1">
    <location>
        <position position="1"/>
    </location>
</feature>
<evidence type="ECO:0000313" key="2">
    <source>
        <dbReference type="Proteomes" id="UP000269396"/>
    </source>
</evidence>
<proteinExistence type="predicted"/>
<dbReference type="Proteomes" id="UP000269396">
    <property type="component" value="Unassembled WGS sequence"/>
</dbReference>
<dbReference type="STRING" id="31246.A0A183Q894"/>
<name>A0A183Q894_9TREM</name>
<sequence length="52" mass="5636">APIVRIFPVEPFQKSGCNLRLICLIDANPPVEQHACQWISNRTGTITSGSVG</sequence>
<evidence type="ECO:0000313" key="1">
    <source>
        <dbReference type="EMBL" id="VDP88669.1"/>
    </source>
</evidence>
<dbReference type="EMBL" id="UZAL01054812">
    <property type="protein sequence ID" value="VDP88669.1"/>
    <property type="molecule type" value="Genomic_DNA"/>
</dbReference>
<keyword evidence="2" id="KW-1185">Reference proteome</keyword>
<protein>
    <submittedName>
        <fullName evidence="1">Uncharacterized protein</fullName>
    </submittedName>
</protein>
<organism evidence="1 2">
    <name type="scientific">Schistosoma mattheei</name>
    <dbReference type="NCBI Taxonomy" id="31246"/>
    <lineage>
        <taxon>Eukaryota</taxon>
        <taxon>Metazoa</taxon>
        <taxon>Spiralia</taxon>
        <taxon>Lophotrochozoa</taxon>
        <taxon>Platyhelminthes</taxon>
        <taxon>Trematoda</taxon>
        <taxon>Digenea</taxon>
        <taxon>Strigeidida</taxon>
        <taxon>Schistosomatoidea</taxon>
        <taxon>Schistosomatidae</taxon>
        <taxon>Schistosoma</taxon>
    </lineage>
</organism>
<dbReference type="AlphaFoldDB" id="A0A183Q894"/>